<protein>
    <recommendedName>
        <fullName evidence="3">SET domain-containing protein</fullName>
    </recommendedName>
</protein>
<dbReference type="PANTHER" id="PTHR13271">
    <property type="entry name" value="UNCHARACTERIZED PUTATIVE METHYLTRANSFERASE"/>
    <property type="match status" value="1"/>
</dbReference>
<dbReference type="EMBL" id="JAVRQU010000002">
    <property type="protein sequence ID" value="KAK5706254.1"/>
    <property type="molecule type" value="Genomic_DNA"/>
</dbReference>
<name>A0AAN8A5S2_9PEZI</name>
<evidence type="ECO:0000313" key="1">
    <source>
        <dbReference type="EMBL" id="KAK5706254.1"/>
    </source>
</evidence>
<evidence type="ECO:0000313" key="2">
    <source>
        <dbReference type="Proteomes" id="UP001310594"/>
    </source>
</evidence>
<sequence>MGHQQRAEALEQWFRDHGGYLNPAVHIAHSSEAGYRWQAKTSLVEGTRVTTVPHSLALSYLNALVDEALPFFRDKRHEFPVENLGFFYLMAQYIHRERSFWRAYIDTLPSPDSELTTPLWFDDVEDLAWLEGTDVLHTMLARRKVYEQYYSDGIASLHSAGVDTTPYTWNLFRWSITMFTSRAFSSAVIRPQESKYWTTYKMNPQGRRQTVLLDMSHAPAEDLHFSVLFPVQDAGNHSNNAHVDWAYDPGRFSVLLTDSVEAGAEVFNNYGPKGNDELLMGYGFCIPDNPYDTVMLTLKPPPDDLQGELRTVHPGYFTTDGQWSSDKATFRLRRMPREMEDVELVFEYLPEALLELLLYILRHERRLGFEFQQSPLVYLKTDPGGRRYLPHIARMIVQSLAPKLQKLQSATLPPGGPGISKQLQANMYRSGQMEIIQATMAALRTFTRSLLKPAEATGSRFVTLEGLLDLWSRRTSPRVVAPFIAGIEAISGTVNVDQLRQAGWEDDVMVLLVCYIYLKSTLAAFPGDWTRGMVPEYIDSWEEPQNLVLDPDLLDHAFGLEDLVYKAAEIPEPGLWVDNRWNAHFIAEMGGKMLQYESMTMMVSRADGGGEEARLVMYVHSNE</sequence>
<dbReference type="SUPFAM" id="SSF82199">
    <property type="entry name" value="SET domain"/>
    <property type="match status" value="1"/>
</dbReference>
<dbReference type="InterPro" id="IPR050600">
    <property type="entry name" value="SETD3_SETD6_MTase"/>
</dbReference>
<gene>
    <name evidence="1" type="ORF">LTR97_001241</name>
</gene>
<dbReference type="Proteomes" id="UP001310594">
    <property type="component" value="Unassembled WGS sequence"/>
</dbReference>
<dbReference type="InterPro" id="IPR046341">
    <property type="entry name" value="SET_dom_sf"/>
</dbReference>
<reference evidence="1" key="1">
    <citation type="submission" date="2023-08" db="EMBL/GenBank/DDBJ databases">
        <title>Black Yeasts Isolated from many extreme environments.</title>
        <authorList>
            <person name="Coleine C."/>
            <person name="Stajich J.E."/>
            <person name="Selbmann L."/>
        </authorList>
    </citation>
    <scope>NUCLEOTIDE SEQUENCE</scope>
    <source>
        <strain evidence="1">CCFEE 5810</strain>
    </source>
</reference>
<accession>A0AAN8A5S2</accession>
<comment type="caution">
    <text evidence="1">The sequence shown here is derived from an EMBL/GenBank/DDBJ whole genome shotgun (WGS) entry which is preliminary data.</text>
</comment>
<dbReference type="Gene3D" id="3.90.1410.10">
    <property type="entry name" value="set domain protein methyltransferase, domain 1"/>
    <property type="match status" value="1"/>
</dbReference>
<proteinExistence type="predicted"/>
<dbReference type="AlphaFoldDB" id="A0AAN8A5S2"/>
<dbReference type="GO" id="GO:0016279">
    <property type="term" value="F:protein-lysine N-methyltransferase activity"/>
    <property type="evidence" value="ECO:0007669"/>
    <property type="project" value="UniProtKB-ARBA"/>
</dbReference>
<evidence type="ECO:0008006" key="3">
    <source>
        <dbReference type="Google" id="ProtNLM"/>
    </source>
</evidence>
<organism evidence="1 2">
    <name type="scientific">Elasticomyces elasticus</name>
    <dbReference type="NCBI Taxonomy" id="574655"/>
    <lineage>
        <taxon>Eukaryota</taxon>
        <taxon>Fungi</taxon>
        <taxon>Dikarya</taxon>
        <taxon>Ascomycota</taxon>
        <taxon>Pezizomycotina</taxon>
        <taxon>Dothideomycetes</taxon>
        <taxon>Dothideomycetidae</taxon>
        <taxon>Mycosphaerellales</taxon>
        <taxon>Teratosphaeriaceae</taxon>
        <taxon>Elasticomyces</taxon>
    </lineage>
</organism>